<dbReference type="Gene3D" id="3.40.50.1100">
    <property type="match status" value="2"/>
</dbReference>
<protein>
    <submittedName>
        <fullName evidence="5">Threonine/serine dehydratase</fullName>
    </submittedName>
</protein>
<accession>A0ABV3Y4R9</accession>
<evidence type="ECO:0000256" key="3">
    <source>
        <dbReference type="ARBA" id="ARBA00023239"/>
    </source>
</evidence>
<dbReference type="Pfam" id="PF00291">
    <property type="entry name" value="PALP"/>
    <property type="match status" value="1"/>
</dbReference>
<dbReference type="InterPro" id="IPR050147">
    <property type="entry name" value="Ser/Thr_Dehydratase"/>
</dbReference>
<evidence type="ECO:0000313" key="5">
    <source>
        <dbReference type="EMBL" id="MEX6429956.1"/>
    </source>
</evidence>
<dbReference type="InterPro" id="IPR001926">
    <property type="entry name" value="TrpB-like_PALP"/>
</dbReference>
<dbReference type="NCBIfam" id="NF006094">
    <property type="entry name" value="PRK08246.1"/>
    <property type="match status" value="1"/>
</dbReference>
<dbReference type="PROSITE" id="PS00165">
    <property type="entry name" value="DEHYDRATASE_SER_THR"/>
    <property type="match status" value="1"/>
</dbReference>
<comment type="caution">
    <text evidence="5">The sequence shown here is derived from an EMBL/GenBank/DDBJ whole genome shotgun (WGS) entry which is preliminary data.</text>
</comment>
<keyword evidence="2" id="KW-0663">Pyridoxal phosphate</keyword>
<evidence type="ECO:0000256" key="1">
    <source>
        <dbReference type="ARBA" id="ARBA00001933"/>
    </source>
</evidence>
<evidence type="ECO:0000256" key="2">
    <source>
        <dbReference type="ARBA" id="ARBA00022898"/>
    </source>
</evidence>
<dbReference type="RefSeq" id="WP_298387982.1">
    <property type="nucleotide sequence ID" value="NZ_JBFSHR010000030.1"/>
</dbReference>
<organism evidence="5 6">
    <name type="scientific">Ferrimicrobium acidiphilum</name>
    <dbReference type="NCBI Taxonomy" id="121039"/>
    <lineage>
        <taxon>Bacteria</taxon>
        <taxon>Bacillati</taxon>
        <taxon>Actinomycetota</taxon>
        <taxon>Acidimicrobiia</taxon>
        <taxon>Acidimicrobiales</taxon>
        <taxon>Acidimicrobiaceae</taxon>
        <taxon>Ferrimicrobium</taxon>
    </lineage>
</organism>
<proteinExistence type="predicted"/>
<dbReference type="Proteomes" id="UP001560267">
    <property type="component" value="Unassembled WGS sequence"/>
</dbReference>
<dbReference type="InterPro" id="IPR036052">
    <property type="entry name" value="TrpB-like_PALP_sf"/>
</dbReference>
<evidence type="ECO:0000259" key="4">
    <source>
        <dbReference type="Pfam" id="PF00291"/>
    </source>
</evidence>
<dbReference type="InterPro" id="IPR000634">
    <property type="entry name" value="Ser/Thr_deHydtase_PyrdxlP-BS"/>
</dbReference>
<dbReference type="SUPFAM" id="SSF53686">
    <property type="entry name" value="Tryptophan synthase beta subunit-like PLP-dependent enzymes"/>
    <property type="match status" value="1"/>
</dbReference>
<sequence length="316" mass="33226">MMTPQDVVAARRRIAPWVRQTPVITWDDHRGKPILKLEALQVTGSFKARGAFNRVLAAREAGQIHEAGVIGASGGNAGLALAYVAHRLGIPAEIVVPETSSPIKVQRLRTLGANVVVQGGRYGDAYDFALARQEVTGALFVHAYDQFDVVAGQGTVALELLDQVGSLDAVLVAAGGGGLVAGVRLALPPEVRVIAVEPMLAPTVRRAIEEGGPVDVEVAGLAADSLGARRCGDLAYEILSTMGVDSVLVGEQELIEARRCLWDEFRLVGEYGGVAALAAYLAGNIDLPDTTRVGIIFCGANSDPSDLVQTQTSVEE</sequence>
<comment type="cofactor">
    <cofactor evidence="1">
        <name>pyridoxal 5'-phosphate</name>
        <dbReference type="ChEBI" id="CHEBI:597326"/>
    </cofactor>
</comment>
<dbReference type="PANTHER" id="PTHR48078">
    <property type="entry name" value="THREONINE DEHYDRATASE, MITOCHONDRIAL-RELATED"/>
    <property type="match status" value="1"/>
</dbReference>
<gene>
    <name evidence="5" type="ORF">AB6A68_08905</name>
</gene>
<keyword evidence="3" id="KW-0456">Lyase</keyword>
<dbReference type="PANTHER" id="PTHR48078:SF6">
    <property type="entry name" value="L-THREONINE DEHYDRATASE CATABOLIC TDCB"/>
    <property type="match status" value="1"/>
</dbReference>
<reference evidence="5 6" key="1">
    <citation type="submission" date="2024-07" db="EMBL/GenBank/DDBJ databases">
        <title>Draft Genome Sequence of Ferrimicrobium acidiphilum Strain YE2023, Isolated from a Pulp of Bioleach Reactor.</title>
        <authorList>
            <person name="Elkina Y.A."/>
            <person name="Bulaeva A.G."/>
            <person name="Beletsky A.V."/>
            <person name="Mardanov A.V."/>
        </authorList>
    </citation>
    <scope>NUCLEOTIDE SEQUENCE [LARGE SCALE GENOMIC DNA]</scope>
    <source>
        <strain evidence="5 6">YE2023</strain>
    </source>
</reference>
<keyword evidence="6" id="KW-1185">Reference proteome</keyword>
<name>A0ABV3Y4R9_9ACTN</name>
<feature type="domain" description="Tryptophan synthase beta chain-like PALP" evidence="4">
    <location>
        <begin position="16"/>
        <end position="299"/>
    </location>
</feature>
<evidence type="ECO:0000313" key="6">
    <source>
        <dbReference type="Proteomes" id="UP001560267"/>
    </source>
</evidence>
<dbReference type="EMBL" id="JBFSHR010000030">
    <property type="protein sequence ID" value="MEX6429956.1"/>
    <property type="molecule type" value="Genomic_DNA"/>
</dbReference>